<sequence>MIRSTALFLLLSFTVFSTHAEVRPKIGLVLSGGGAKGAAHLGVLKVLEENRVPVDYIAGTSIGAYVAGMYALGYSASEIEEIMMNESWSDGYSDTIPRESLGYRDKQQRDRFNIPVNMGYSDETVKLPNGLLRGQTMSQLLQRSTGLVHQFGNFDELAIPYRAVATDLETSKAVILSQGSIIKAMQASATVPGALQPIKHDGKLLVDGGIANNMPVDVAKALGADIVIAVDIGSSLVKKEGLDSTVAVLNQLSTMLTNASTERQKLLLSEDDILIRPDVGDMSTTDFEIMPQAYTLGEKAALEHVLSLKGLSVGEAEYALYKNNKRRLSQRWKDSVQRPLVEIVFNNDSKVSESLLRETFDLHEGEVVTQEALEQAIANVYSLDKFERVNAEFVDTDKGRILTLNTRAKSWGPNYFGLGFSWEDDLTEDSSMSLDFSYTMTDLTDTGGEWRNELRIGFEKLISSEFYLPLDYDQGFYARTELAYELKSFELYESNAKFIEFSQTVYRGDIGIGYNFTLEGLIELGFTNELGEFKFLKDTNHYDSYGGYLKLGFDSLNSMNFPTSGNRFTLNMFYRRDDSDQSDGLMPQTNSKYSFQIEADWRGALSLGNHALVGIASLSTIDTEDIFNPHLAELGGFLNLSGYHKNSLVGAHKIFGAFVYQYDLGRDVLGMTDYPLYLGGSLEAGNVWQNKDNIDLNDLIYSGSVFFGTDTTMGPAALGFGWADDGEMTLFLFLGKSW</sequence>
<keyword evidence="2 4" id="KW-0442">Lipid degradation</keyword>
<dbReference type="PANTHER" id="PTHR14226:SF29">
    <property type="entry name" value="NEUROPATHY TARGET ESTERASE SWS"/>
    <property type="match status" value="1"/>
</dbReference>
<reference evidence="8" key="1">
    <citation type="submission" date="2019-07" db="EMBL/GenBank/DDBJ databases">
        <title>Shewanella sp. YLB-08 draft genomic sequence.</title>
        <authorList>
            <person name="Yu L."/>
        </authorList>
    </citation>
    <scope>NUCLEOTIDE SEQUENCE [LARGE SCALE GENOMIC DNA]</scope>
    <source>
        <strain evidence="8">JCM 20706</strain>
    </source>
</reference>
<evidence type="ECO:0000259" key="6">
    <source>
        <dbReference type="PROSITE" id="PS51635"/>
    </source>
</evidence>
<dbReference type="InterPro" id="IPR002641">
    <property type="entry name" value="PNPLA_dom"/>
</dbReference>
<feature type="chain" id="PRO_5022035702" evidence="5">
    <location>
        <begin position="21"/>
        <end position="738"/>
    </location>
</feature>
<proteinExistence type="predicted"/>
<keyword evidence="3 4" id="KW-0443">Lipid metabolism</keyword>
<dbReference type="PROSITE" id="PS51635">
    <property type="entry name" value="PNPLA"/>
    <property type="match status" value="1"/>
</dbReference>
<keyword evidence="5" id="KW-0732">Signal</keyword>
<dbReference type="AlphaFoldDB" id="A0A553JIC5"/>
<dbReference type="Pfam" id="PF07244">
    <property type="entry name" value="POTRA"/>
    <property type="match status" value="1"/>
</dbReference>
<evidence type="ECO:0000256" key="1">
    <source>
        <dbReference type="ARBA" id="ARBA00022801"/>
    </source>
</evidence>
<evidence type="ECO:0000313" key="7">
    <source>
        <dbReference type="EMBL" id="TRY12193.1"/>
    </source>
</evidence>
<protein>
    <submittedName>
        <fullName evidence="7">Patatin</fullName>
    </submittedName>
</protein>
<dbReference type="Gene3D" id="2.40.160.50">
    <property type="entry name" value="membrane protein fhac: a member of the omp85/tpsb transporter family"/>
    <property type="match status" value="1"/>
</dbReference>
<evidence type="ECO:0000256" key="3">
    <source>
        <dbReference type="ARBA" id="ARBA00023098"/>
    </source>
</evidence>
<feature type="signal peptide" evidence="5">
    <location>
        <begin position="1"/>
        <end position="20"/>
    </location>
</feature>
<dbReference type="InterPro" id="IPR010827">
    <property type="entry name" value="BamA/TamA_POTRA"/>
</dbReference>
<feature type="domain" description="PNPLA" evidence="6">
    <location>
        <begin position="28"/>
        <end position="220"/>
    </location>
</feature>
<dbReference type="SUPFAM" id="SSF52151">
    <property type="entry name" value="FabD/lysophospholipase-like"/>
    <property type="match status" value="1"/>
</dbReference>
<dbReference type="OrthoDB" id="5290098at2"/>
<dbReference type="CDD" id="cd07205">
    <property type="entry name" value="Pat_PNPLA6_PNPLA7_NTE1_like"/>
    <property type="match status" value="1"/>
</dbReference>
<gene>
    <name evidence="7" type="ORF">FN961_22210</name>
</gene>
<dbReference type="GO" id="GO:0019867">
    <property type="term" value="C:outer membrane"/>
    <property type="evidence" value="ECO:0007669"/>
    <property type="project" value="InterPro"/>
</dbReference>
<dbReference type="InterPro" id="IPR050301">
    <property type="entry name" value="NTE"/>
</dbReference>
<dbReference type="GO" id="GO:0016042">
    <property type="term" value="P:lipid catabolic process"/>
    <property type="evidence" value="ECO:0007669"/>
    <property type="project" value="UniProtKB-UniRule"/>
</dbReference>
<feature type="short sequence motif" description="DGA/G" evidence="4">
    <location>
        <begin position="207"/>
        <end position="209"/>
    </location>
</feature>
<keyword evidence="8" id="KW-1185">Reference proteome</keyword>
<name>A0A553JIC5_SHEHA</name>
<dbReference type="EMBL" id="VKGK01000039">
    <property type="protein sequence ID" value="TRY12193.1"/>
    <property type="molecule type" value="Genomic_DNA"/>
</dbReference>
<accession>A0A553JIC5</accession>
<evidence type="ECO:0000256" key="4">
    <source>
        <dbReference type="PROSITE-ProRule" id="PRU01161"/>
    </source>
</evidence>
<dbReference type="GO" id="GO:0016787">
    <property type="term" value="F:hydrolase activity"/>
    <property type="evidence" value="ECO:0007669"/>
    <property type="project" value="UniProtKB-UniRule"/>
</dbReference>
<feature type="active site" description="Nucleophile" evidence="4">
    <location>
        <position position="61"/>
    </location>
</feature>
<feature type="short sequence motif" description="GXGXXG" evidence="4">
    <location>
        <begin position="32"/>
        <end position="37"/>
    </location>
</feature>
<evidence type="ECO:0000256" key="5">
    <source>
        <dbReference type="SAM" id="SignalP"/>
    </source>
</evidence>
<evidence type="ECO:0000256" key="2">
    <source>
        <dbReference type="ARBA" id="ARBA00022963"/>
    </source>
</evidence>
<dbReference type="Pfam" id="PF01734">
    <property type="entry name" value="Patatin"/>
    <property type="match status" value="1"/>
</dbReference>
<keyword evidence="1 4" id="KW-0378">Hydrolase</keyword>
<feature type="active site" description="Proton acceptor" evidence="4">
    <location>
        <position position="207"/>
    </location>
</feature>
<feature type="short sequence motif" description="GXSXG" evidence="4">
    <location>
        <begin position="59"/>
        <end position="63"/>
    </location>
</feature>
<dbReference type="PANTHER" id="PTHR14226">
    <property type="entry name" value="NEUROPATHY TARGET ESTERASE/SWISS CHEESE D.MELANOGASTER"/>
    <property type="match status" value="1"/>
</dbReference>
<dbReference type="InterPro" id="IPR016035">
    <property type="entry name" value="Acyl_Trfase/lysoPLipase"/>
</dbReference>
<dbReference type="Proteomes" id="UP000318126">
    <property type="component" value="Unassembled WGS sequence"/>
</dbReference>
<dbReference type="Gene3D" id="3.40.1090.10">
    <property type="entry name" value="Cytosolic phospholipase A2 catalytic domain"/>
    <property type="match status" value="2"/>
</dbReference>
<organism evidence="7 8">
    <name type="scientific">Shewanella hanedai</name>
    <name type="common">Alteromonas hanedai</name>
    <dbReference type="NCBI Taxonomy" id="25"/>
    <lineage>
        <taxon>Bacteria</taxon>
        <taxon>Pseudomonadati</taxon>
        <taxon>Pseudomonadota</taxon>
        <taxon>Gammaproteobacteria</taxon>
        <taxon>Alteromonadales</taxon>
        <taxon>Shewanellaceae</taxon>
        <taxon>Shewanella</taxon>
    </lineage>
</organism>
<evidence type="ECO:0000313" key="8">
    <source>
        <dbReference type="Proteomes" id="UP000318126"/>
    </source>
</evidence>
<comment type="caution">
    <text evidence="7">The sequence shown here is derived from an EMBL/GenBank/DDBJ whole genome shotgun (WGS) entry which is preliminary data.</text>
</comment>
<dbReference type="RefSeq" id="WP_144042353.1">
    <property type="nucleotide sequence ID" value="NZ_BMPL01000045.1"/>
</dbReference>